<sequence>MKTINEKLLELYPKPPTPDNPIYPLYAEIKKANDYLNDLIYPKPPPKDSPYYPLYQWYEEFEKQLNEAANAPFKQLAESLGYKYPSR</sequence>
<accession>A0A0B1SUK9</accession>
<reference evidence="1 2" key="1">
    <citation type="submission" date="2014-03" db="EMBL/GenBank/DDBJ databases">
        <title>Draft genome of the hookworm Oesophagostomum dentatum.</title>
        <authorList>
            <person name="Mitreva M."/>
        </authorList>
    </citation>
    <scope>NUCLEOTIDE SEQUENCE [LARGE SCALE GENOMIC DNA]</scope>
    <source>
        <strain evidence="1 2">OD-Hann</strain>
    </source>
</reference>
<protein>
    <submittedName>
        <fullName evidence="1">Uncharacterized protein</fullName>
    </submittedName>
</protein>
<evidence type="ECO:0000313" key="1">
    <source>
        <dbReference type="EMBL" id="KHJ87571.1"/>
    </source>
</evidence>
<dbReference type="Proteomes" id="UP000053660">
    <property type="component" value="Unassembled WGS sequence"/>
</dbReference>
<keyword evidence="2" id="KW-1185">Reference proteome</keyword>
<gene>
    <name evidence="1" type="ORF">OESDEN_12653</name>
</gene>
<organism evidence="1 2">
    <name type="scientific">Oesophagostomum dentatum</name>
    <name type="common">Nodular worm</name>
    <dbReference type="NCBI Taxonomy" id="61180"/>
    <lineage>
        <taxon>Eukaryota</taxon>
        <taxon>Metazoa</taxon>
        <taxon>Ecdysozoa</taxon>
        <taxon>Nematoda</taxon>
        <taxon>Chromadorea</taxon>
        <taxon>Rhabditida</taxon>
        <taxon>Rhabditina</taxon>
        <taxon>Rhabditomorpha</taxon>
        <taxon>Strongyloidea</taxon>
        <taxon>Strongylidae</taxon>
        <taxon>Oesophagostomum</taxon>
    </lineage>
</organism>
<proteinExistence type="predicted"/>
<evidence type="ECO:0000313" key="2">
    <source>
        <dbReference type="Proteomes" id="UP000053660"/>
    </source>
</evidence>
<dbReference type="EMBL" id="KN557455">
    <property type="protein sequence ID" value="KHJ87571.1"/>
    <property type="molecule type" value="Genomic_DNA"/>
</dbReference>
<name>A0A0B1SUK9_OESDE</name>
<dbReference type="AlphaFoldDB" id="A0A0B1SUK9"/>